<feature type="transmembrane region" description="Helical" evidence="7">
    <location>
        <begin position="375"/>
        <end position="399"/>
    </location>
</feature>
<reference evidence="9 10" key="1">
    <citation type="submission" date="2024-04" db="EMBL/GenBank/DDBJ databases">
        <title>genome sequences of Mucor flavus KT1a and Helicostylum pulchrum KT1b strains isolated from the surface of a dry-aged beef.</title>
        <authorList>
            <person name="Toyotome T."/>
            <person name="Hosono M."/>
            <person name="Torimaru M."/>
            <person name="Fukuda K."/>
            <person name="Mikami N."/>
        </authorList>
    </citation>
    <scope>NUCLEOTIDE SEQUENCE [LARGE SCALE GENOMIC DNA]</scope>
    <source>
        <strain evidence="9 10">KT1a</strain>
    </source>
</reference>
<feature type="transmembrane region" description="Helical" evidence="7">
    <location>
        <begin position="428"/>
        <end position="447"/>
    </location>
</feature>
<feature type="transmembrane region" description="Helical" evidence="7">
    <location>
        <begin position="528"/>
        <end position="546"/>
    </location>
</feature>
<proteinExistence type="inferred from homology"/>
<dbReference type="Pfam" id="PF12832">
    <property type="entry name" value="MFS_1_like"/>
    <property type="match status" value="1"/>
</dbReference>
<feature type="domain" description="Major facilitator superfamily associated" evidence="8">
    <location>
        <begin position="6"/>
        <end position="531"/>
    </location>
</feature>
<dbReference type="EMBL" id="BAABUK010000005">
    <property type="protein sequence ID" value="GAA5809381.1"/>
    <property type="molecule type" value="Genomic_DNA"/>
</dbReference>
<evidence type="ECO:0000256" key="5">
    <source>
        <dbReference type="ARBA" id="ARBA00023136"/>
    </source>
</evidence>
<evidence type="ECO:0000313" key="9">
    <source>
        <dbReference type="EMBL" id="GAA5809381.1"/>
    </source>
</evidence>
<comment type="caution">
    <text evidence="9">The sequence shown here is derived from an EMBL/GenBank/DDBJ whole genome shotgun (WGS) entry which is preliminary data.</text>
</comment>
<keyword evidence="3 7" id="KW-0812">Transmembrane</keyword>
<organism evidence="9 10">
    <name type="scientific">Mucor flavus</name>
    <dbReference type="NCBI Taxonomy" id="439312"/>
    <lineage>
        <taxon>Eukaryota</taxon>
        <taxon>Fungi</taxon>
        <taxon>Fungi incertae sedis</taxon>
        <taxon>Mucoromycota</taxon>
        <taxon>Mucoromycotina</taxon>
        <taxon>Mucoromycetes</taxon>
        <taxon>Mucorales</taxon>
        <taxon>Mucorineae</taxon>
        <taxon>Mucoraceae</taxon>
        <taxon>Mucor</taxon>
    </lineage>
</organism>
<dbReference type="PANTHER" id="PTHR16172:SF41">
    <property type="entry name" value="MAJOR FACILITATOR SUPERFAMILY DOMAIN-CONTAINING PROTEIN 6-LIKE"/>
    <property type="match status" value="1"/>
</dbReference>
<dbReference type="InterPro" id="IPR036259">
    <property type="entry name" value="MFS_trans_sf"/>
</dbReference>
<dbReference type="PANTHER" id="PTHR16172">
    <property type="entry name" value="MAJOR FACILITATOR SUPERFAMILY DOMAIN-CONTAINING PROTEIN 6-LIKE"/>
    <property type="match status" value="1"/>
</dbReference>
<dbReference type="InterPro" id="IPR051717">
    <property type="entry name" value="MFS_MFSD6"/>
</dbReference>
<evidence type="ECO:0000256" key="2">
    <source>
        <dbReference type="ARBA" id="ARBA00005241"/>
    </source>
</evidence>
<feature type="compositionally biased region" description="Low complexity" evidence="6">
    <location>
        <begin position="269"/>
        <end position="282"/>
    </location>
</feature>
<dbReference type="SUPFAM" id="SSF103473">
    <property type="entry name" value="MFS general substrate transporter"/>
    <property type="match status" value="2"/>
</dbReference>
<feature type="compositionally biased region" description="Polar residues" evidence="6">
    <location>
        <begin position="218"/>
        <end position="228"/>
    </location>
</feature>
<feature type="transmembrane region" description="Helical" evidence="7">
    <location>
        <begin position="7"/>
        <end position="26"/>
    </location>
</feature>
<sequence length="552" mass="61127">MFLVPKLLYVCLYSLYGSAIAYLAIFYSESLHLRSNQIGIILAIAPFVQVVACPLWTVIADKYPKLHGPLMGILAGIGGSSVLALYYLPRWIDTNDTSTNEQVMLITAICASIFAFFGSPICALVDSAVLKILGDQKLLYGKENNESPYVICNQRLWGSVSNGIHILVVGLLIARYSIDVSFVVFALGLVSFVILSMLFVHFDYHMISKEDNNTNTTQDSNDVIHNTSADSEEEGEERRSLLAGKSSSVVGTNYLYDPSTTTRSHHQQRPSYSSRRQSQQSHQTRRESIANTLYLLDDQMQYNELTNINTSIMAMDVQMEANELLQATSSYPPLGLVLSYIPTIDTSMSAFATLVQDHTYQEQENIPDKSILKSLLVITFMISILLYGIAHSMISQFLFLLLKDLGMDPFIIGWTGPIGGIAELFDKYSVTLLMTLALLSFIFRALVYTCLTAHETKSIVFALLLQIINGFAYALVWSTAVAEVDSFFPVEQRSIAQGILAALFSGLGYGIGCILGGYIYGVYGFSRLFQVSTIICGISLIVFLSGRRRTMT</sequence>
<keyword evidence="4 7" id="KW-1133">Transmembrane helix</keyword>
<feature type="transmembrane region" description="Helical" evidence="7">
    <location>
        <begin position="103"/>
        <end position="134"/>
    </location>
</feature>
<dbReference type="Gene3D" id="1.20.1250.20">
    <property type="entry name" value="MFS general substrate transporter like domains"/>
    <property type="match status" value="2"/>
</dbReference>
<evidence type="ECO:0000313" key="10">
    <source>
        <dbReference type="Proteomes" id="UP001473302"/>
    </source>
</evidence>
<feature type="transmembrane region" description="Helical" evidence="7">
    <location>
        <begin position="70"/>
        <end position="88"/>
    </location>
</feature>
<feature type="transmembrane region" description="Helical" evidence="7">
    <location>
        <begin position="499"/>
        <end position="521"/>
    </location>
</feature>
<evidence type="ECO:0000259" key="8">
    <source>
        <dbReference type="Pfam" id="PF12832"/>
    </source>
</evidence>
<gene>
    <name evidence="9" type="ORF">MFLAVUS_002789</name>
</gene>
<evidence type="ECO:0000256" key="1">
    <source>
        <dbReference type="ARBA" id="ARBA00004141"/>
    </source>
</evidence>
<evidence type="ECO:0000256" key="6">
    <source>
        <dbReference type="SAM" id="MobiDB-lite"/>
    </source>
</evidence>
<name>A0ABP9YR85_9FUNG</name>
<comment type="subcellular location">
    <subcellularLocation>
        <location evidence="1">Membrane</location>
        <topology evidence="1">Multi-pass membrane protein</topology>
    </subcellularLocation>
</comment>
<keyword evidence="10" id="KW-1185">Reference proteome</keyword>
<protein>
    <recommendedName>
        <fullName evidence="8">Major facilitator superfamily associated domain-containing protein</fullName>
    </recommendedName>
</protein>
<comment type="similarity">
    <text evidence="2">Belongs to the major facilitator superfamily. MFSD6 family.</text>
</comment>
<feature type="transmembrane region" description="Helical" evidence="7">
    <location>
        <begin position="38"/>
        <end position="58"/>
    </location>
</feature>
<evidence type="ECO:0000256" key="3">
    <source>
        <dbReference type="ARBA" id="ARBA00022692"/>
    </source>
</evidence>
<feature type="transmembrane region" description="Helical" evidence="7">
    <location>
        <begin position="459"/>
        <end position="479"/>
    </location>
</feature>
<dbReference type="InterPro" id="IPR024989">
    <property type="entry name" value="MFS_assoc_dom"/>
</dbReference>
<feature type="transmembrane region" description="Helical" evidence="7">
    <location>
        <begin position="155"/>
        <end position="174"/>
    </location>
</feature>
<dbReference type="Proteomes" id="UP001473302">
    <property type="component" value="Unassembled WGS sequence"/>
</dbReference>
<feature type="region of interest" description="Disordered" evidence="6">
    <location>
        <begin position="211"/>
        <end position="284"/>
    </location>
</feature>
<keyword evidence="5 7" id="KW-0472">Membrane</keyword>
<evidence type="ECO:0000256" key="7">
    <source>
        <dbReference type="SAM" id="Phobius"/>
    </source>
</evidence>
<evidence type="ECO:0000256" key="4">
    <source>
        <dbReference type="ARBA" id="ARBA00022989"/>
    </source>
</evidence>
<accession>A0ABP9YR85</accession>
<feature type="transmembrane region" description="Helical" evidence="7">
    <location>
        <begin position="180"/>
        <end position="200"/>
    </location>
</feature>